<feature type="transmembrane region" description="Helical" evidence="4">
    <location>
        <begin position="6"/>
        <end position="29"/>
    </location>
</feature>
<keyword evidence="3 5" id="KW-0808">Transferase</keyword>
<dbReference type="Pfam" id="PF13641">
    <property type="entry name" value="Glyco_tranf_2_3"/>
    <property type="match status" value="1"/>
</dbReference>
<dbReference type="PANTHER" id="PTHR43630:SF1">
    <property type="entry name" value="POLY-BETA-1,6-N-ACETYL-D-GLUCOSAMINE SYNTHASE"/>
    <property type="match status" value="1"/>
</dbReference>
<evidence type="ECO:0000256" key="3">
    <source>
        <dbReference type="ARBA" id="ARBA00022679"/>
    </source>
</evidence>
<evidence type="ECO:0000256" key="1">
    <source>
        <dbReference type="ARBA" id="ARBA00006739"/>
    </source>
</evidence>
<keyword evidence="4" id="KW-0472">Membrane</keyword>
<dbReference type="GO" id="GO:0016757">
    <property type="term" value="F:glycosyltransferase activity"/>
    <property type="evidence" value="ECO:0007669"/>
    <property type="project" value="UniProtKB-KW"/>
</dbReference>
<dbReference type="AlphaFoldDB" id="A0A4P7A2D5"/>
<proteinExistence type="inferred from homology"/>
<comment type="similarity">
    <text evidence="1">Belongs to the glycosyltransferase 2 family.</text>
</comment>
<dbReference type="InterPro" id="IPR029044">
    <property type="entry name" value="Nucleotide-diphossugar_trans"/>
</dbReference>
<gene>
    <name evidence="5" type="ORF">E2636_17465</name>
</gene>
<reference evidence="5 6" key="1">
    <citation type="submission" date="2019-03" db="EMBL/GenBank/DDBJ databases">
        <title>Complete genome sequence of Paenisporosarcina antarctica CGMCC 1.6503T.</title>
        <authorList>
            <person name="Rong J.-C."/>
            <person name="Chi N.-Y."/>
            <person name="Zhang Q.-F."/>
        </authorList>
    </citation>
    <scope>NUCLEOTIDE SEQUENCE [LARGE SCALE GENOMIC DNA]</scope>
    <source>
        <strain evidence="5 6">CGMCC 1.6503</strain>
    </source>
</reference>
<feature type="transmembrane region" description="Helical" evidence="4">
    <location>
        <begin position="358"/>
        <end position="384"/>
    </location>
</feature>
<evidence type="ECO:0000256" key="2">
    <source>
        <dbReference type="ARBA" id="ARBA00022676"/>
    </source>
</evidence>
<feature type="transmembrane region" description="Helical" evidence="4">
    <location>
        <begin position="298"/>
        <end position="319"/>
    </location>
</feature>
<dbReference type="SUPFAM" id="SSF53448">
    <property type="entry name" value="Nucleotide-diphospho-sugar transferases"/>
    <property type="match status" value="1"/>
</dbReference>
<dbReference type="CDD" id="cd06423">
    <property type="entry name" value="CESA_like"/>
    <property type="match status" value="1"/>
</dbReference>
<dbReference type="Gene3D" id="3.90.550.10">
    <property type="entry name" value="Spore Coat Polysaccharide Biosynthesis Protein SpsA, Chain A"/>
    <property type="match status" value="1"/>
</dbReference>
<keyword evidence="4" id="KW-1133">Transmembrane helix</keyword>
<evidence type="ECO:0000313" key="6">
    <source>
        <dbReference type="Proteomes" id="UP000294292"/>
    </source>
</evidence>
<feature type="transmembrane region" description="Helical" evidence="4">
    <location>
        <begin position="331"/>
        <end position="352"/>
    </location>
</feature>
<evidence type="ECO:0000256" key="4">
    <source>
        <dbReference type="SAM" id="Phobius"/>
    </source>
</evidence>
<organism evidence="5 6">
    <name type="scientific">Paenisporosarcina antarctica</name>
    <dbReference type="NCBI Taxonomy" id="417367"/>
    <lineage>
        <taxon>Bacteria</taxon>
        <taxon>Bacillati</taxon>
        <taxon>Bacillota</taxon>
        <taxon>Bacilli</taxon>
        <taxon>Bacillales</taxon>
        <taxon>Caryophanaceae</taxon>
        <taxon>Paenisporosarcina</taxon>
    </lineage>
</organism>
<keyword evidence="4" id="KW-0812">Transmembrane</keyword>
<dbReference type="Proteomes" id="UP000294292">
    <property type="component" value="Chromosome"/>
</dbReference>
<keyword evidence="6" id="KW-1185">Reference proteome</keyword>
<keyword evidence="2" id="KW-0328">Glycosyltransferase</keyword>
<dbReference type="PANTHER" id="PTHR43630">
    <property type="entry name" value="POLY-BETA-1,6-N-ACETYL-D-GLUCOSAMINE SYNTHASE"/>
    <property type="match status" value="1"/>
</dbReference>
<protein>
    <submittedName>
        <fullName evidence="5">Glycosyltransferase family 2 protein</fullName>
    </submittedName>
</protein>
<sequence length="410" mass="47557">MKIILLSVIIFFGFLLIYYSILTIAGIYFRQRKIIRKKLDFYPSVAILIPAHNEGIVIRNTLEAMLKLTYPGKMDVYLLDDQSTDETAEIGREFSSSFLNCHYVQVSDGNPKGKSRVLNYGLSITESDYFIIYDADNQPNHDALKLLVEVAEQTPNAAGAIGYVRTINQEKNLLTRMISIEFQVFQLLMQCGRWALFKTGSLPGTNMLLKRSVIEEVGGYDPYALAEDAELTIRITAKDYLLPIVPEAETWEQEPENLRAFIKQRTRWLIGNLYLLEKLFYDPTYWRGKVLYHTGQHLLTYFFFVIMLLFSNTWFVLSLTGVDLPVMTQPLIMIWFLSYLVFSFQIVGSMIFNKNTSAINLIVGMIMYFTYSQLFLILLFRAIYSYSINRVRGKTIAWDKTKRYKEEHVQ</sequence>
<evidence type="ECO:0000313" key="5">
    <source>
        <dbReference type="EMBL" id="QBP42818.1"/>
    </source>
</evidence>
<dbReference type="KEGG" id="panc:E2636_17465"/>
<dbReference type="RefSeq" id="WP_134211555.1">
    <property type="nucleotide sequence ID" value="NZ_CP038015.1"/>
</dbReference>
<accession>A0A4P7A2D5</accession>
<name>A0A4P7A2D5_9BACL</name>
<dbReference type="OrthoDB" id="9766299at2"/>
<dbReference type="EMBL" id="CP038015">
    <property type="protein sequence ID" value="QBP42818.1"/>
    <property type="molecule type" value="Genomic_DNA"/>
</dbReference>